<evidence type="ECO:0000313" key="1">
    <source>
        <dbReference type="EMBL" id="NVZ07972.1"/>
    </source>
</evidence>
<protein>
    <submittedName>
        <fullName evidence="1">Uncharacterized protein</fullName>
    </submittedName>
</protein>
<gene>
    <name evidence="1" type="ORF">HW932_01695</name>
</gene>
<accession>A0A850R9M1</accession>
<comment type="caution">
    <text evidence="1">The sequence shown here is derived from an EMBL/GenBank/DDBJ whole genome shotgun (WGS) entry which is preliminary data.</text>
</comment>
<name>A0A850R9M1_9GAMM</name>
<dbReference type="Proteomes" id="UP000592294">
    <property type="component" value="Unassembled WGS sequence"/>
</dbReference>
<organism evidence="1 2">
    <name type="scientific">Allochromatium humboldtianum</name>
    <dbReference type="NCBI Taxonomy" id="504901"/>
    <lineage>
        <taxon>Bacteria</taxon>
        <taxon>Pseudomonadati</taxon>
        <taxon>Pseudomonadota</taxon>
        <taxon>Gammaproteobacteria</taxon>
        <taxon>Chromatiales</taxon>
        <taxon>Chromatiaceae</taxon>
        <taxon>Allochromatium</taxon>
    </lineage>
</organism>
<keyword evidence="2" id="KW-1185">Reference proteome</keyword>
<sequence>MPFAYELAWTDPNYQRLKNSVEAYERSYAETHALVARHEAQIQDFQSWHQLLDNTLNQHIPDDTENHHGQQFIANVRGTLNNLVENAIGQHRRTKYHLGQVIVELTNTREQLRRYPSGFQGEQRVTKADLTRALTGLPNLKPGSIATGYAPYGVPFVRWVFTGLLMRPDRNPYAWLRGLGAGSIPSFPLQDVQVSLRLTDGTVHLAPVRGQRDQAPFSWDNQNRVHPHILGNDEPCLGDFAGPFREALHELEWVSVYTYLRLFLERAIVDDTAGAKWIRPFESTLSARNLAYTADSAYSFDEPSHGYFIVETTPGCFELHVRDSLNFFAGNLLSTTPLELRGRRFQEAATI</sequence>
<dbReference type="RefSeq" id="WP_176974766.1">
    <property type="nucleotide sequence ID" value="NZ_JABZEO010000001.1"/>
</dbReference>
<dbReference type="EMBL" id="JABZEO010000001">
    <property type="protein sequence ID" value="NVZ07972.1"/>
    <property type="molecule type" value="Genomic_DNA"/>
</dbReference>
<dbReference type="AlphaFoldDB" id="A0A850R9M1"/>
<proteinExistence type="predicted"/>
<evidence type="ECO:0000313" key="2">
    <source>
        <dbReference type="Proteomes" id="UP000592294"/>
    </source>
</evidence>
<reference evidence="1 2" key="1">
    <citation type="submission" date="2020-06" db="EMBL/GenBank/DDBJ databases">
        <title>Whole-genome sequence of Allochromatium humboldtianum DSM 21881, type strain.</title>
        <authorList>
            <person name="Kyndt J.A."/>
            <person name="Meyer T.E."/>
        </authorList>
    </citation>
    <scope>NUCLEOTIDE SEQUENCE [LARGE SCALE GENOMIC DNA]</scope>
    <source>
        <strain evidence="1 2">DSM 21881</strain>
    </source>
</reference>